<dbReference type="GO" id="GO:0008652">
    <property type="term" value="P:amino acid biosynthetic process"/>
    <property type="evidence" value="ECO:0007669"/>
    <property type="project" value="UniProtKB-KW"/>
</dbReference>
<sequence>MEFNNITLIGMPTSGKSTIGVIVAKILGMDFVDADIVIQNREGKKLSEIIEEKGIDGFVKCEGDAILSIEVNNTVIATGGSAVYSANAMEKLAKNSLIVYLKLEKEELFRRLKNAKERGVVLREGESLEDMYNARAKLYEKYAHLTVEEKNCTMEETVAKLVELIRNEQAVRE</sequence>
<dbReference type="SUPFAM" id="SSF52540">
    <property type="entry name" value="P-loop containing nucleoside triphosphate hydrolases"/>
    <property type="match status" value="1"/>
</dbReference>
<dbReference type="PANTHER" id="PTHR21087:SF16">
    <property type="entry name" value="SHIKIMATE KINASE 1, CHLOROPLASTIC"/>
    <property type="match status" value="1"/>
</dbReference>
<dbReference type="UniPathway" id="UPA00053">
    <property type="reaction ID" value="UER00088"/>
</dbReference>
<feature type="binding site" evidence="7">
    <location>
        <position position="135"/>
    </location>
    <ligand>
        <name>substrate</name>
    </ligand>
</feature>
<dbReference type="Gene3D" id="3.40.50.300">
    <property type="entry name" value="P-loop containing nucleotide triphosphate hydrolases"/>
    <property type="match status" value="1"/>
</dbReference>
<comment type="caution">
    <text evidence="7">Lacks conserved residue(s) required for the propagation of feature annotation.</text>
</comment>
<dbReference type="InterPro" id="IPR027417">
    <property type="entry name" value="P-loop_NTPase"/>
</dbReference>
<dbReference type="Proteomes" id="UP000187651">
    <property type="component" value="Unassembled WGS sequence"/>
</dbReference>
<dbReference type="Pfam" id="PF01202">
    <property type="entry name" value="SKI"/>
    <property type="match status" value="1"/>
</dbReference>
<evidence type="ECO:0000256" key="6">
    <source>
        <dbReference type="ARBA" id="ARBA00023141"/>
    </source>
</evidence>
<keyword evidence="5 7" id="KW-0067">ATP-binding</keyword>
<comment type="function">
    <text evidence="7">Catalyzes the specific phosphorylation of the 3-hydroxyl group of shikimic acid using ATP as a cosubstrate.</text>
</comment>
<dbReference type="InterPro" id="IPR031322">
    <property type="entry name" value="Shikimate/glucono_kinase"/>
</dbReference>
<keyword evidence="3 7" id="KW-0547">Nucleotide-binding</keyword>
<evidence type="ECO:0000256" key="4">
    <source>
        <dbReference type="ARBA" id="ARBA00022777"/>
    </source>
</evidence>
<dbReference type="RefSeq" id="WP_074521788.1">
    <property type="nucleotide sequence ID" value="NZ_FNHZ01000005.1"/>
</dbReference>
<comment type="cofactor">
    <cofactor evidence="7">
        <name>Mg(2+)</name>
        <dbReference type="ChEBI" id="CHEBI:18420"/>
    </cofactor>
    <text evidence="7">Binds 1 Mg(2+) ion per subunit.</text>
</comment>
<evidence type="ECO:0000256" key="7">
    <source>
        <dbReference type="HAMAP-Rule" id="MF_00109"/>
    </source>
</evidence>
<organism evidence="8 9">
    <name type="scientific">Lachnospira pectinoschiza</name>
    <dbReference type="NCBI Taxonomy" id="28052"/>
    <lineage>
        <taxon>Bacteria</taxon>
        <taxon>Bacillati</taxon>
        <taxon>Bacillota</taxon>
        <taxon>Clostridia</taxon>
        <taxon>Lachnospirales</taxon>
        <taxon>Lachnospiraceae</taxon>
        <taxon>Lachnospira</taxon>
    </lineage>
</organism>
<dbReference type="InterPro" id="IPR000623">
    <property type="entry name" value="Shikimate_kinase/TSH1"/>
</dbReference>
<accession>A0A1G9Y9I9</accession>
<dbReference type="GO" id="GO:0009073">
    <property type="term" value="P:aromatic amino acid family biosynthetic process"/>
    <property type="evidence" value="ECO:0007669"/>
    <property type="project" value="UniProtKB-KW"/>
</dbReference>
<dbReference type="AlphaFoldDB" id="A0A1G9Y9I9"/>
<proteinExistence type="inferred from homology"/>
<dbReference type="OrthoDB" id="9800332at2"/>
<feature type="binding site" evidence="7">
    <location>
        <position position="80"/>
    </location>
    <ligand>
        <name>substrate</name>
    </ligand>
</feature>
<comment type="pathway">
    <text evidence="7">Metabolic intermediate biosynthesis; chorismate biosynthesis; chorismate from D-erythrose 4-phosphate and phosphoenolpyruvate: step 5/7.</text>
</comment>
<reference evidence="9" key="1">
    <citation type="submission" date="2016-10" db="EMBL/GenBank/DDBJ databases">
        <authorList>
            <person name="Varghese N."/>
            <person name="Submissions S."/>
        </authorList>
    </citation>
    <scope>NUCLEOTIDE SEQUENCE [LARGE SCALE GENOMIC DNA]</scope>
    <source>
        <strain evidence="9">M83</strain>
    </source>
</reference>
<gene>
    <name evidence="7" type="primary">aroK</name>
    <name evidence="8" type="ORF">SAMN05216544_1731</name>
</gene>
<dbReference type="PRINTS" id="PR01100">
    <property type="entry name" value="SHIKIMTKNASE"/>
</dbReference>
<keyword evidence="1 7" id="KW-0028">Amino-acid biosynthesis</keyword>
<comment type="subcellular location">
    <subcellularLocation>
        <location evidence="7">Cytoplasm</location>
    </subcellularLocation>
</comment>
<feature type="binding site" evidence="7">
    <location>
        <begin position="13"/>
        <end position="18"/>
    </location>
    <ligand>
        <name>ATP</name>
        <dbReference type="ChEBI" id="CHEBI:30616"/>
    </ligand>
</feature>
<evidence type="ECO:0000256" key="1">
    <source>
        <dbReference type="ARBA" id="ARBA00022605"/>
    </source>
</evidence>
<evidence type="ECO:0000256" key="5">
    <source>
        <dbReference type="ARBA" id="ARBA00022840"/>
    </source>
</evidence>
<dbReference type="GO" id="GO:0004765">
    <property type="term" value="F:shikimate kinase activity"/>
    <property type="evidence" value="ECO:0007669"/>
    <property type="project" value="UniProtKB-UniRule"/>
</dbReference>
<keyword evidence="2 7" id="KW-0808">Transferase</keyword>
<dbReference type="PANTHER" id="PTHR21087">
    <property type="entry name" value="SHIKIMATE KINASE"/>
    <property type="match status" value="1"/>
</dbReference>
<dbReference type="EC" id="2.7.1.71" evidence="7"/>
<keyword evidence="9" id="KW-1185">Reference proteome</keyword>
<name>A0A1G9Y9I9_9FIRM</name>
<dbReference type="HAMAP" id="MF_00109">
    <property type="entry name" value="Shikimate_kinase"/>
    <property type="match status" value="1"/>
</dbReference>
<comment type="catalytic activity">
    <reaction evidence="7">
        <text>shikimate + ATP = 3-phosphoshikimate + ADP + H(+)</text>
        <dbReference type="Rhea" id="RHEA:13121"/>
        <dbReference type="ChEBI" id="CHEBI:15378"/>
        <dbReference type="ChEBI" id="CHEBI:30616"/>
        <dbReference type="ChEBI" id="CHEBI:36208"/>
        <dbReference type="ChEBI" id="CHEBI:145989"/>
        <dbReference type="ChEBI" id="CHEBI:456216"/>
        <dbReference type="EC" id="2.7.1.71"/>
    </reaction>
</comment>
<evidence type="ECO:0000256" key="2">
    <source>
        <dbReference type="ARBA" id="ARBA00022679"/>
    </source>
</evidence>
<feature type="binding site" evidence="7">
    <location>
        <position position="118"/>
    </location>
    <ligand>
        <name>ATP</name>
        <dbReference type="ChEBI" id="CHEBI:30616"/>
    </ligand>
</feature>
<evidence type="ECO:0000256" key="3">
    <source>
        <dbReference type="ARBA" id="ARBA00022741"/>
    </source>
</evidence>
<evidence type="ECO:0000313" key="8">
    <source>
        <dbReference type="EMBL" id="SDN05336.1"/>
    </source>
</evidence>
<keyword evidence="4 7" id="KW-0418">Kinase</keyword>
<keyword evidence="7" id="KW-0479">Metal-binding</keyword>
<comment type="subunit">
    <text evidence="7">Monomer.</text>
</comment>
<dbReference type="GO" id="GO:0009423">
    <property type="term" value="P:chorismate biosynthetic process"/>
    <property type="evidence" value="ECO:0007669"/>
    <property type="project" value="UniProtKB-UniRule"/>
</dbReference>
<dbReference type="CDD" id="cd00464">
    <property type="entry name" value="SK"/>
    <property type="match status" value="1"/>
</dbReference>
<dbReference type="GO" id="GO:0005829">
    <property type="term" value="C:cytosol"/>
    <property type="evidence" value="ECO:0007669"/>
    <property type="project" value="TreeGrafter"/>
</dbReference>
<protein>
    <recommendedName>
        <fullName evidence="7">Shikimate kinase</fullName>
        <shortName evidence="7">SK</shortName>
        <ecNumber evidence="7">2.7.1.71</ecNumber>
    </recommendedName>
</protein>
<keyword evidence="7" id="KW-0460">Magnesium</keyword>
<dbReference type="GO" id="GO:0000287">
    <property type="term" value="F:magnesium ion binding"/>
    <property type="evidence" value="ECO:0007669"/>
    <property type="project" value="UniProtKB-UniRule"/>
</dbReference>
<dbReference type="GO" id="GO:0005524">
    <property type="term" value="F:ATP binding"/>
    <property type="evidence" value="ECO:0007669"/>
    <property type="project" value="UniProtKB-UniRule"/>
</dbReference>
<dbReference type="EMBL" id="FNHZ01000005">
    <property type="protein sequence ID" value="SDN05336.1"/>
    <property type="molecule type" value="Genomic_DNA"/>
</dbReference>
<keyword evidence="6 7" id="KW-0057">Aromatic amino acid biosynthesis</keyword>
<feature type="binding site" evidence="7">
    <location>
        <position position="35"/>
    </location>
    <ligand>
        <name>substrate</name>
    </ligand>
</feature>
<keyword evidence="7" id="KW-0963">Cytoplasm</keyword>
<comment type="similarity">
    <text evidence="7">Belongs to the shikimate kinase family.</text>
</comment>
<evidence type="ECO:0000313" key="9">
    <source>
        <dbReference type="Proteomes" id="UP000187651"/>
    </source>
</evidence>
<feature type="binding site" evidence="7">
    <location>
        <position position="17"/>
    </location>
    <ligand>
        <name>Mg(2+)</name>
        <dbReference type="ChEBI" id="CHEBI:18420"/>
    </ligand>
</feature>